<name>A0A2W5NL85_9SPHN</name>
<evidence type="ECO:0000313" key="2">
    <source>
        <dbReference type="EMBL" id="PZQ54186.1"/>
    </source>
</evidence>
<feature type="region of interest" description="Disordered" evidence="1">
    <location>
        <begin position="1"/>
        <end position="24"/>
    </location>
</feature>
<proteinExistence type="predicted"/>
<protein>
    <submittedName>
        <fullName evidence="2">Uncharacterized protein</fullName>
    </submittedName>
</protein>
<dbReference type="Proteomes" id="UP000249082">
    <property type="component" value="Unassembled WGS sequence"/>
</dbReference>
<dbReference type="AlphaFoldDB" id="A0A2W5NL85"/>
<gene>
    <name evidence="2" type="ORF">DI555_14095</name>
</gene>
<dbReference type="EMBL" id="QFPX01000010">
    <property type="protein sequence ID" value="PZQ54186.1"/>
    <property type="molecule type" value="Genomic_DNA"/>
</dbReference>
<reference evidence="2 3" key="1">
    <citation type="submission" date="2017-08" db="EMBL/GenBank/DDBJ databases">
        <title>Infants hospitalized years apart are colonized by the same room-sourced microbial strains.</title>
        <authorList>
            <person name="Brooks B."/>
            <person name="Olm M.R."/>
            <person name="Firek B.A."/>
            <person name="Baker R."/>
            <person name="Thomas B.C."/>
            <person name="Morowitz M.J."/>
            <person name="Banfield J.F."/>
        </authorList>
    </citation>
    <scope>NUCLEOTIDE SEQUENCE [LARGE SCALE GENOMIC DNA]</scope>
    <source>
        <strain evidence="2">S2_005_002_R2_33</strain>
    </source>
</reference>
<accession>A0A2W5NL85</accession>
<sequence>MADKKSYTVHRAMHGNGKDYARGDTRELTEVEAAPLVKTGALSLKGEDPAGREPGVRHTFGQAPSEVNEGGYTTATGEGVKLKPAAASKPARGAK</sequence>
<feature type="compositionally biased region" description="Basic and acidic residues" evidence="1">
    <location>
        <begin position="45"/>
        <end position="56"/>
    </location>
</feature>
<evidence type="ECO:0000313" key="3">
    <source>
        <dbReference type="Proteomes" id="UP000249082"/>
    </source>
</evidence>
<feature type="region of interest" description="Disordered" evidence="1">
    <location>
        <begin position="39"/>
        <end position="95"/>
    </location>
</feature>
<organism evidence="2 3">
    <name type="scientific">Novosphingobium pentaromativorans</name>
    <dbReference type="NCBI Taxonomy" id="205844"/>
    <lineage>
        <taxon>Bacteria</taxon>
        <taxon>Pseudomonadati</taxon>
        <taxon>Pseudomonadota</taxon>
        <taxon>Alphaproteobacteria</taxon>
        <taxon>Sphingomonadales</taxon>
        <taxon>Sphingomonadaceae</taxon>
        <taxon>Novosphingobium</taxon>
    </lineage>
</organism>
<comment type="caution">
    <text evidence="2">The sequence shown here is derived from an EMBL/GenBank/DDBJ whole genome shotgun (WGS) entry which is preliminary data.</text>
</comment>
<evidence type="ECO:0000256" key="1">
    <source>
        <dbReference type="SAM" id="MobiDB-lite"/>
    </source>
</evidence>